<evidence type="ECO:0000313" key="1">
    <source>
        <dbReference type="EMBL" id="KAK3045397.1"/>
    </source>
</evidence>
<sequence length="70" mass="7870">DEPEGDDDSDEASDDEEDTDKLKKTLNGLKRKGPSAAPSKPAKKSKKGPKREIEYEFEKEPPQRELAQQL</sequence>
<proteinExistence type="predicted"/>
<accession>A0ACC3CVV2</accession>
<feature type="non-terminal residue" evidence="1">
    <location>
        <position position="70"/>
    </location>
</feature>
<dbReference type="EMBL" id="JAWDJW010010690">
    <property type="protein sequence ID" value="KAK3045397.1"/>
    <property type="molecule type" value="Genomic_DNA"/>
</dbReference>
<reference evidence="1" key="1">
    <citation type="submission" date="2024-09" db="EMBL/GenBank/DDBJ databases">
        <title>Black Yeasts Isolated from many extreme environments.</title>
        <authorList>
            <person name="Coleine C."/>
            <person name="Stajich J.E."/>
            <person name="Selbmann L."/>
        </authorList>
    </citation>
    <scope>NUCLEOTIDE SEQUENCE</scope>
    <source>
        <strain evidence="1">CCFEE 5737</strain>
    </source>
</reference>
<name>A0ACC3CVV2_9PEZI</name>
<protein>
    <submittedName>
        <fullName evidence="1">Uncharacterized protein</fullName>
    </submittedName>
</protein>
<evidence type="ECO:0000313" key="2">
    <source>
        <dbReference type="Proteomes" id="UP001186974"/>
    </source>
</evidence>
<dbReference type="Proteomes" id="UP001186974">
    <property type="component" value="Unassembled WGS sequence"/>
</dbReference>
<gene>
    <name evidence="1" type="ORF">LTS18_013893</name>
</gene>
<comment type="caution">
    <text evidence="1">The sequence shown here is derived from an EMBL/GenBank/DDBJ whole genome shotgun (WGS) entry which is preliminary data.</text>
</comment>
<keyword evidence="2" id="KW-1185">Reference proteome</keyword>
<organism evidence="1 2">
    <name type="scientific">Coniosporium uncinatum</name>
    <dbReference type="NCBI Taxonomy" id="93489"/>
    <lineage>
        <taxon>Eukaryota</taxon>
        <taxon>Fungi</taxon>
        <taxon>Dikarya</taxon>
        <taxon>Ascomycota</taxon>
        <taxon>Pezizomycotina</taxon>
        <taxon>Dothideomycetes</taxon>
        <taxon>Dothideomycetes incertae sedis</taxon>
        <taxon>Coniosporium</taxon>
    </lineage>
</organism>
<feature type="non-terminal residue" evidence="1">
    <location>
        <position position="1"/>
    </location>
</feature>